<accession>A0AAV7QUR8</accession>
<protein>
    <submittedName>
        <fullName evidence="1">Uncharacterized protein</fullName>
    </submittedName>
</protein>
<reference evidence="1" key="1">
    <citation type="journal article" date="2022" name="bioRxiv">
        <title>Sequencing and chromosome-scale assembly of the giantPleurodeles waltlgenome.</title>
        <authorList>
            <person name="Brown T."/>
            <person name="Elewa A."/>
            <person name="Iarovenko S."/>
            <person name="Subramanian E."/>
            <person name="Araus A.J."/>
            <person name="Petzold A."/>
            <person name="Susuki M."/>
            <person name="Suzuki K.-i.T."/>
            <person name="Hayashi T."/>
            <person name="Toyoda A."/>
            <person name="Oliveira C."/>
            <person name="Osipova E."/>
            <person name="Leigh N.D."/>
            <person name="Simon A."/>
            <person name="Yun M.H."/>
        </authorList>
    </citation>
    <scope>NUCLEOTIDE SEQUENCE</scope>
    <source>
        <strain evidence="1">20211129_DDA</strain>
        <tissue evidence="1">Liver</tissue>
    </source>
</reference>
<sequence>MCGGQPRLGAVLQALMEVQHWGAWGSSARGPLEAAIRLKGGDGVAARGWSWLLPAGNPGLPGNIPGGRAAVHSCLARLSWHQCKMDLPAALPADKNSHYSSGPCLAYPNSGFILVLMHAVTPRIVA</sequence>
<keyword evidence="2" id="KW-1185">Reference proteome</keyword>
<evidence type="ECO:0000313" key="2">
    <source>
        <dbReference type="Proteomes" id="UP001066276"/>
    </source>
</evidence>
<dbReference type="AlphaFoldDB" id="A0AAV7QUR8"/>
<organism evidence="1 2">
    <name type="scientific">Pleurodeles waltl</name>
    <name type="common">Iberian ribbed newt</name>
    <dbReference type="NCBI Taxonomy" id="8319"/>
    <lineage>
        <taxon>Eukaryota</taxon>
        <taxon>Metazoa</taxon>
        <taxon>Chordata</taxon>
        <taxon>Craniata</taxon>
        <taxon>Vertebrata</taxon>
        <taxon>Euteleostomi</taxon>
        <taxon>Amphibia</taxon>
        <taxon>Batrachia</taxon>
        <taxon>Caudata</taxon>
        <taxon>Salamandroidea</taxon>
        <taxon>Salamandridae</taxon>
        <taxon>Pleurodelinae</taxon>
        <taxon>Pleurodeles</taxon>
    </lineage>
</organism>
<gene>
    <name evidence="1" type="ORF">NDU88_010527</name>
</gene>
<proteinExistence type="predicted"/>
<evidence type="ECO:0000313" key="1">
    <source>
        <dbReference type="EMBL" id="KAJ1144226.1"/>
    </source>
</evidence>
<comment type="caution">
    <text evidence="1">The sequence shown here is derived from an EMBL/GenBank/DDBJ whole genome shotgun (WGS) entry which is preliminary data.</text>
</comment>
<dbReference type="Proteomes" id="UP001066276">
    <property type="component" value="Chromosome 6"/>
</dbReference>
<dbReference type="EMBL" id="JANPWB010000010">
    <property type="protein sequence ID" value="KAJ1144226.1"/>
    <property type="molecule type" value="Genomic_DNA"/>
</dbReference>
<name>A0AAV7QUR8_PLEWA</name>